<protein>
    <recommendedName>
        <fullName evidence="5">Trigger factor</fullName>
        <ecNumber evidence="4">5.2.1.8</ecNumber>
    </recommendedName>
    <alternativeName>
        <fullName evidence="9">PPIase</fullName>
    </alternativeName>
</protein>
<keyword evidence="7" id="KW-0143">Chaperone</keyword>
<comment type="catalytic activity">
    <reaction evidence="1">
        <text>[protein]-peptidylproline (omega=180) = [protein]-peptidylproline (omega=0)</text>
        <dbReference type="Rhea" id="RHEA:16237"/>
        <dbReference type="Rhea" id="RHEA-COMP:10747"/>
        <dbReference type="Rhea" id="RHEA-COMP:10748"/>
        <dbReference type="ChEBI" id="CHEBI:83833"/>
        <dbReference type="ChEBI" id="CHEBI:83834"/>
        <dbReference type="EC" id="5.2.1.8"/>
    </reaction>
</comment>
<dbReference type="NCBIfam" id="TIGR00115">
    <property type="entry name" value="tig"/>
    <property type="match status" value="1"/>
</dbReference>
<dbReference type="EMBL" id="JAKLTR010000013">
    <property type="protein sequence ID" value="MCG2616410.1"/>
    <property type="molecule type" value="Genomic_DNA"/>
</dbReference>
<evidence type="ECO:0000256" key="3">
    <source>
        <dbReference type="ARBA" id="ARBA00005464"/>
    </source>
</evidence>
<accession>A0ABS9KVS4</accession>
<dbReference type="InterPro" id="IPR008881">
    <property type="entry name" value="Trigger_fac_ribosome-bd_bac"/>
</dbReference>
<comment type="caution">
    <text evidence="12">The sequence shown here is derived from an EMBL/GenBank/DDBJ whole genome shotgun (WGS) entry which is preliminary data.</text>
</comment>
<dbReference type="RefSeq" id="WP_237874946.1">
    <property type="nucleotide sequence ID" value="NZ_JAKLTR010000013.1"/>
</dbReference>
<name>A0ABS9KVS4_9BACT</name>
<feature type="domain" description="Trigger factor C-terminal" evidence="11">
    <location>
        <begin position="283"/>
        <end position="390"/>
    </location>
</feature>
<comment type="similarity">
    <text evidence="3">Belongs to the FKBP-type PPIase family. Tig subfamily.</text>
</comment>
<dbReference type="InterPro" id="IPR037041">
    <property type="entry name" value="Trigger_fac_C_sf"/>
</dbReference>
<evidence type="ECO:0000259" key="10">
    <source>
        <dbReference type="Pfam" id="PF05697"/>
    </source>
</evidence>
<reference evidence="12" key="1">
    <citation type="submission" date="2022-01" db="EMBL/GenBank/DDBJ databases">
        <authorList>
            <person name="Jo J.-H."/>
            <person name="Im W.-T."/>
        </authorList>
    </citation>
    <scope>NUCLEOTIDE SEQUENCE</scope>
    <source>
        <strain evidence="12">NA20</strain>
    </source>
</reference>
<dbReference type="SUPFAM" id="SSF102735">
    <property type="entry name" value="Trigger factor ribosome-binding domain"/>
    <property type="match status" value="1"/>
</dbReference>
<dbReference type="Pfam" id="PF05697">
    <property type="entry name" value="Trigger_N"/>
    <property type="match status" value="1"/>
</dbReference>
<dbReference type="Gene3D" id="1.10.3120.10">
    <property type="entry name" value="Trigger factor, C-terminal domain"/>
    <property type="match status" value="1"/>
</dbReference>
<evidence type="ECO:0000256" key="7">
    <source>
        <dbReference type="ARBA" id="ARBA00023186"/>
    </source>
</evidence>
<dbReference type="EC" id="5.2.1.8" evidence="4"/>
<dbReference type="SUPFAM" id="SSF109998">
    <property type="entry name" value="Triger factor/SurA peptide-binding domain-like"/>
    <property type="match status" value="1"/>
</dbReference>
<evidence type="ECO:0000256" key="9">
    <source>
        <dbReference type="ARBA" id="ARBA00029986"/>
    </source>
</evidence>
<evidence type="ECO:0000256" key="1">
    <source>
        <dbReference type="ARBA" id="ARBA00000971"/>
    </source>
</evidence>
<evidence type="ECO:0000256" key="8">
    <source>
        <dbReference type="ARBA" id="ARBA00023235"/>
    </source>
</evidence>
<dbReference type="InterPro" id="IPR008880">
    <property type="entry name" value="Trigger_fac_C"/>
</dbReference>
<dbReference type="PANTHER" id="PTHR30560">
    <property type="entry name" value="TRIGGER FACTOR CHAPERONE AND PEPTIDYL-PROLYL CIS/TRANS ISOMERASE"/>
    <property type="match status" value="1"/>
</dbReference>
<dbReference type="Gene3D" id="3.30.70.1050">
    <property type="entry name" value="Trigger factor ribosome-binding domain"/>
    <property type="match status" value="1"/>
</dbReference>
<gene>
    <name evidence="12" type="primary">tig</name>
    <name evidence="12" type="ORF">LZZ85_19070</name>
</gene>
<keyword evidence="6" id="KW-0697">Rotamase</keyword>
<dbReference type="InterPro" id="IPR036611">
    <property type="entry name" value="Trigger_fac_ribosome-bd_sf"/>
</dbReference>
<sequence length="463" mass="53594">MATVTKENIGLLHEKLTVKLEKQDYLPSFEKALKDYSKKANMPGFRKGMVPAGLIKKMYGPSLFTDEVLRSVDRELIGYLQNDKVEIFAQPLPLDTDIRQLDVQNPADYSFHFEIGLKPEFQLMDLGSAKIDRFVVDVTDEMVNNELERLQTRYGNTQDQGSVTNEENILNVTFSEVDENANEIEGGIRKENSLLVKYFKQDFRAGLIGKTVNDYVVVELNKAFEEKELEFILSDLGLDKNDPAAAQKHFKIQITKIGLLEKKELNEEFFLQLYPGGEVKTEADFRNKIKEEIQAYWNSQARNQIHDQLFHQLTDHTSISFPEAFLKKWIKTQGTEGQQEEKSDEQVENEFPTFLNQLKWTLITDKIVQENNIQATPEEVREFAKQQLMGYMGGMGAGVGDQPWVADYIEKMMKDRKYVEDAYNRIQTQKVFEWTETKINPTDRAISSEEFTKMVEAHQHHHH</sequence>
<keyword evidence="8 12" id="KW-0413">Isomerase</keyword>
<dbReference type="Pfam" id="PF05698">
    <property type="entry name" value="Trigger_C"/>
    <property type="match status" value="1"/>
</dbReference>
<dbReference type="Proteomes" id="UP001165367">
    <property type="component" value="Unassembled WGS sequence"/>
</dbReference>
<dbReference type="PANTHER" id="PTHR30560:SF3">
    <property type="entry name" value="TRIGGER FACTOR-LIKE PROTEIN TIG, CHLOROPLASTIC"/>
    <property type="match status" value="1"/>
</dbReference>
<evidence type="ECO:0000256" key="2">
    <source>
        <dbReference type="ARBA" id="ARBA00004496"/>
    </source>
</evidence>
<dbReference type="PIRSF" id="PIRSF003095">
    <property type="entry name" value="Trigger_factor"/>
    <property type="match status" value="1"/>
</dbReference>
<evidence type="ECO:0000259" key="11">
    <source>
        <dbReference type="Pfam" id="PF05698"/>
    </source>
</evidence>
<dbReference type="InterPro" id="IPR027304">
    <property type="entry name" value="Trigger_fact/SurA_dom_sf"/>
</dbReference>
<evidence type="ECO:0000313" key="13">
    <source>
        <dbReference type="Proteomes" id="UP001165367"/>
    </source>
</evidence>
<proteinExistence type="inferred from homology"/>
<evidence type="ECO:0000313" key="12">
    <source>
        <dbReference type="EMBL" id="MCG2616410.1"/>
    </source>
</evidence>
<evidence type="ECO:0000256" key="5">
    <source>
        <dbReference type="ARBA" id="ARBA00016902"/>
    </source>
</evidence>
<evidence type="ECO:0000256" key="4">
    <source>
        <dbReference type="ARBA" id="ARBA00013194"/>
    </source>
</evidence>
<keyword evidence="13" id="KW-1185">Reference proteome</keyword>
<comment type="subcellular location">
    <subcellularLocation>
        <location evidence="2">Cytoplasm</location>
    </subcellularLocation>
</comment>
<evidence type="ECO:0000256" key="6">
    <source>
        <dbReference type="ARBA" id="ARBA00023110"/>
    </source>
</evidence>
<dbReference type="InterPro" id="IPR005215">
    <property type="entry name" value="Trig_fac"/>
</dbReference>
<feature type="domain" description="Trigger factor ribosome-binding bacterial" evidence="10">
    <location>
        <begin position="4"/>
        <end position="150"/>
    </location>
</feature>
<dbReference type="GO" id="GO:0003755">
    <property type="term" value="F:peptidyl-prolyl cis-trans isomerase activity"/>
    <property type="evidence" value="ECO:0007669"/>
    <property type="project" value="UniProtKB-EC"/>
</dbReference>
<organism evidence="12 13">
    <name type="scientific">Terrimonas ginsenosidimutans</name>
    <dbReference type="NCBI Taxonomy" id="2908004"/>
    <lineage>
        <taxon>Bacteria</taxon>
        <taxon>Pseudomonadati</taxon>
        <taxon>Bacteroidota</taxon>
        <taxon>Chitinophagia</taxon>
        <taxon>Chitinophagales</taxon>
        <taxon>Chitinophagaceae</taxon>
        <taxon>Terrimonas</taxon>
    </lineage>
</organism>